<dbReference type="GO" id="GO:0046872">
    <property type="term" value="F:metal ion binding"/>
    <property type="evidence" value="ECO:0007669"/>
    <property type="project" value="UniProtKB-KW"/>
</dbReference>
<feature type="compositionally biased region" description="Low complexity" evidence="11">
    <location>
        <begin position="278"/>
        <end position="291"/>
    </location>
</feature>
<dbReference type="MEROPS" id="M67.A13"/>
<evidence type="ECO:0000256" key="6">
    <source>
        <dbReference type="ARBA" id="ARBA00022790"/>
    </source>
</evidence>
<feature type="compositionally biased region" description="Polar residues" evidence="11">
    <location>
        <begin position="323"/>
        <end position="333"/>
    </location>
</feature>
<dbReference type="SUPFAM" id="SSF102712">
    <property type="entry name" value="JAB1/MPN domain"/>
    <property type="match status" value="1"/>
</dbReference>
<dbReference type="InterPro" id="IPR040961">
    <property type="entry name" value="CSN5_C"/>
</dbReference>
<dbReference type="GeneID" id="88181780"/>
<dbReference type="FunFam" id="3.40.140.10:FF:000003">
    <property type="entry name" value="COP9 signalosome complex subunit 5"/>
    <property type="match status" value="1"/>
</dbReference>
<protein>
    <recommendedName>
        <fullName evidence="3">COP9 signalosome complex subunit 5</fullName>
    </recommendedName>
</protein>
<sequence>MASTARKTFEINNNIQVVDPSAAIFQYSREDEKLLDDEAPWRTDPHYFHTVKISAVALIKMVTHARSGGIYEIMGVMYGKVRDGTFWIMDVAALPVQGTETRVNAGNEAMEYMVNFQTANAEAGKGELLRGWYHSHPGYGCWLSGIDVNTQLNNQKFNDPYLAVVIDPNRTVSAGKVEIGAFRTYPEGYTPSAAGSSQYQSIPMDKIEDFGVHANAYYPLKVEIYKSKLDEKMLDLLWNKYWVATLSSNSLVSNLEYSTSQVQDLNAKLRAASQSISKSSSKLKLKPSQPTKKGKETTESSDKKLKEGEKEFSGVEEEETPLNKVTQESSRITSEAQNGIISQLLKEKLFNTPLTHSVDEKSAQATVQGRYWL</sequence>
<dbReference type="VEuPathDB" id="FungiDB:CNBG_5645"/>
<name>A0A095CI08_CRYD2</name>
<dbReference type="SMART" id="SM00232">
    <property type="entry name" value="JAB_MPN"/>
    <property type="match status" value="1"/>
</dbReference>
<dbReference type="RefSeq" id="XP_062885460.1">
    <property type="nucleotide sequence ID" value="XM_063029505.1"/>
</dbReference>
<dbReference type="GO" id="GO:0006508">
    <property type="term" value="P:proteolysis"/>
    <property type="evidence" value="ECO:0007669"/>
    <property type="project" value="UniProtKB-KW"/>
</dbReference>
<dbReference type="HOGENOM" id="CLU_053034_0_2_1"/>
<keyword evidence="7" id="KW-0378">Hydrolase</keyword>
<dbReference type="GO" id="GO:0000338">
    <property type="term" value="P:protein deneddylation"/>
    <property type="evidence" value="ECO:0007669"/>
    <property type="project" value="UniProtKB-ARBA"/>
</dbReference>
<proteinExistence type="inferred from homology"/>
<keyword evidence="8" id="KW-0862">Zinc</keyword>
<evidence type="ECO:0000256" key="3">
    <source>
        <dbReference type="ARBA" id="ARBA00014880"/>
    </source>
</evidence>
<comment type="subunit">
    <text evidence="2">Component of the COP9 signalosome (CSN) complex.</text>
</comment>
<reference evidence="13 14" key="1">
    <citation type="journal article" date="2011" name="MBio">
        <title>Genome variation in Cryptococcus gattii, an emerging pathogen of immunocompetent hosts.</title>
        <authorList>
            <person name="D'Souza C.A."/>
            <person name="Kronstad J.W."/>
            <person name="Taylor G."/>
            <person name="Warren R."/>
            <person name="Yuen M."/>
            <person name="Hu G."/>
            <person name="Jung W.H."/>
            <person name="Sham A."/>
            <person name="Kidd S.E."/>
            <person name="Tangen K."/>
            <person name="Lee N."/>
            <person name="Zeilmaker T."/>
            <person name="Sawkins J."/>
            <person name="McVicker G."/>
            <person name="Shah S."/>
            <person name="Gnerre S."/>
            <person name="Griggs A."/>
            <person name="Zeng Q."/>
            <person name="Bartlett K."/>
            <person name="Li W."/>
            <person name="Wang X."/>
            <person name="Heitman J."/>
            <person name="Stajich J.E."/>
            <person name="Fraser J.A."/>
            <person name="Meyer W."/>
            <person name="Carter D."/>
            <person name="Schein J."/>
            <person name="Krzywinski M."/>
            <person name="Kwon-Chung K.J."/>
            <person name="Varma A."/>
            <person name="Wang J."/>
            <person name="Brunham R."/>
            <person name="Fyfe M."/>
            <person name="Ouellette B.F."/>
            <person name="Siddiqui A."/>
            <person name="Marra M."/>
            <person name="Jones S."/>
            <person name="Holt R."/>
            <person name="Birren B.W."/>
            <person name="Galagan J.E."/>
            <person name="Cuomo C.A."/>
        </authorList>
    </citation>
    <scope>NUCLEOTIDE SEQUENCE [LARGE SCALE GENOMIC DNA]</scope>
    <source>
        <strain evidence="13 14">R265</strain>
    </source>
</reference>
<dbReference type="PROSITE" id="PS50249">
    <property type="entry name" value="MPN"/>
    <property type="match status" value="1"/>
</dbReference>
<keyword evidence="5" id="KW-0479">Metal-binding</keyword>
<dbReference type="CDD" id="cd08069">
    <property type="entry name" value="MPN_RPN11_CSN5"/>
    <property type="match status" value="1"/>
</dbReference>
<dbReference type="OMA" id="VKMKLFQ"/>
<comment type="function">
    <text evidence="10">Catalytic Component of the COP9 signalosome (CSN) complex that acts as an regulator of the ubiquitin (Ubl) conjugation pathway by mediating the deneddylation of the cullin subunit of SCF-type E3 ubiquitin-protein ligase complexes.</text>
</comment>
<evidence type="ECO:0000256" key="9">
    <source>
        <dbReference type="ARBA" id="ARBA00023049"/>
    </source>
</evidence>
<evidence type="ECO:0000313" key="14">
    <source>
        <dbReference type="Proteomes" id="UP000029445"/>
    </source>
</evidence>
<keyword evidence="4" id="KW-0645">Protease</keyword>
<dbReference type="STRING" id="294750.A0A095CI08"/>
<dbReference type="InterPro" id="IPR000555">
    <property type="entry name" value="JAMM/MPN+_dom"/>
</dbReference>
<evidence type="ECO:0000256" key="10">
    <source>
        <dbReference type="ARBA" id="ARBA00058010"/>
    </source>
</evidence>
<evidence type="ECO:0000256" key="4">
    <source>
        <dbReference type="ARBA" id="ARBA00022670"/>
    </source>
</evidence>
<evidence type="ECO:0000256" key="2">
    <source>
        <dbReference type="ARBA" id="ARBA00011098"/>
    </source>
</evidence>
<dbReference type="GO" id="GO:0008237">
    <property type="term" value="F:metallopeptidase activity"/>
    <property type="evidence" value="ECO:0007669"/>
    <property type="project" value="UniProtKB-KW"/>
</dbReference>
<evidence type="ECO:0000256" key="7">
    <source>
        <dbReference type="ARBA" id="ARBA00022801"/>
    </source>
</evidence>
<dbReference type="Proteomes" id="UP000029445">
    <property type="component" value="Chromosome 9"/>
</dbReference>
<evidence type="ECO:0000256" key="5">
    <source>
        <dbReference type="ARBA" id="ARBA00022723"/>
    </source>
</evidence>
<comment type="similarity">
    <text evidence="1">Belongs to the peptidase M67A family. CSN5 subfamily.</text>
</comment>
<dbReference type="InterPro" id="IPR037518">
    <property type="entry name" value="MPN"/>
</dbReference>
<keyword evidence="6" id="KW-0736">Signalosome</keyword>
<evidence type="ECO:0000256" key="8">
    <source>
        <dbReference type="ARBA" id="ARBA00022833"/>
    </source>
</evidence>
<reference evidence="13 14" key="2">
    <citation type="journal article" date="2018" name="Proc. Natl. Acad. Sci.">
        <title>RNAi is a critical determinant of centromere evolution in closely related fungi.</title>
        <authorList>
            <person name="Yadav V."/>
            <person name="Sun S."/>
            <person name="Billmyre R.B."/>
            <person name="Thimmappa B.C."/>
            <person name="Shea T."/>
            <person name="Lintner R."/>
            <person name="Bakkeren G."/>
            <person name="Cuomo C.A."/>
            <person name="Heitman J."/>
            <person name="Sanyal K."/>
        </authorList>
    </citation>
    <scope>NUCLEOTIDE SEQUENCE [LARGE SCALE GENOMIC DNA]</scope>
    <source>
        <strain evidence="13 14">R265</strain>
    </source>
</reference>
<gene>
    <name evidence="13" type="ORF">CNBG_5645</name>
</gene>
<dbReference type="GO" id="GO:0008180">
    <property type="term" value="C:COP9 signalosome"/>
    <property type="evidence" value="ECO:0007669"/>
    <property type="project" value="UniProtKB-KW"/>
</dbReference>
<dbReference type="Gene3D" id="3.40.140.10">
    <property type="entry name" value="Cytidine Deaminase, domain 2"/>
    <property type="match status" value="1"/>
</dbReference>
<dbReference type="KEGG" id="cdeu:CNBG_5645"/>
<organism evidence="13 14">
    <name type="scientific">Cryptococcus deuterogattii (strain R265)</name>
    <name type="common">Cryptococcus gattii VGII (strain R265)</name>
    <dbReference type="NCBI Taxonomy" id="294750"/>
    <lineage>
        <taxon>Eukaryota</taxon>
        <taxon>Fungi</taxon>
        <taxon>Dikarya</taxon>
        <taxon>Basidiomycota</taxon>
        <taxon>Agaricomycotina</taxon>
        <taxon>Tremellomycetes</taxon>
        <taxon>Tremellales</taxon>
        <taxon>Cryptococcaceae</taxon>
        <taxon>Cryptococcus</taxon>
        <taxon>Cryptococcus gattii species complex</taxon>
    </lineage>
</organism>
<evidence type="ECO:0000313" key="13">
    <source>
        <dbReference type="EMBL" id="KGB79807.2"/>
    </source>
</evidence>
<dbReference type="OrthoDB" id="605656at2759"/>
<dbReference type="Pfam" id="PF01398">
    <property type="entry name" value="JAB"/>
    <property type="match status" value="1"/>
</dbReference>
<feature type="domain" description="MPN" evidence="12">
    <location>
        <begin position="51"/>
        <end position="188"/>
    </location>
</feature>
<evidence type="ECO:0000256" key="1">
    <source>
        <dbReference type="ARBA" id="ARBA00006008"/>
    </source>
</evidence>
<keyword evidence="14" id="KW-1185">Reference proteome</keyword>
<evidence type="ECO:0000256" key="11">
    <source>
        <dbReference type="SAM" id="MobiDB-lite"/>
    </source>
</evidence>
<evidence type="ECO:0000259" key="12">
    <source>
        <dbReference type="PROSITE" id="PS50249"/>
    </source>
</evidence>
<accession>A0A095CI08</accession>
<feature type="region of interest" description="Disordered" evidence="11">
    <location>
        <begin position="278"/>
        <end position="333"/>
    </location>
</feature>
<dbReference type="InterPro" id="IPR050242">
    <property type="entry name" value="JAMM_MPN+_peptidase_M67A"/>
</dbReference>
<keyword evidence="9" id="KW-0482">Metalloprotease</keyword>
<feature type="compositionally biased region" description="Basic and acidic residues" evidence="11">
    <location>
        <begin position="293"/>
        <end position="313"/>
    </location>
</feature>
<dbReference type="EMBL" id="CP025767">
    <property type="protein sequence ID" value="KGB79807.2"/>
    <property type="molecule type" value="Genomic_DNA"/>
</dbReference>
<dbReference type="Pfam" id="PF18323">
    <property type="entry name" value="CSN5_C"/>
    <property type="match status" value="1"/>
</dbReference>
<dbReference type="PANTHER" id="PTHR10410">
    <property type="entry name" value="EUKARYOTIC TRANSLATION INITIATION FACTOR 3 -RELATED"/>
    <property type="match status" value="1"/>
</dbReference>
<dbReference type="AlphaFoldDB" id="A0A095CI08"/>